<evidence type="ECO:0000313" key="2">
    <source>
        <dbReference type="Proteomes" id="UP000035763"/>
    </source>
</evidence>
<gene>
    <name evidence="1" type="ORF">BN11_2390003</name>
</gene>
<comment type="caution">
    <text evidence="1">The sequence shown here is derived from an EMBL/GenBank/DDBJ whole genome shotgun (WGS) entry which is preliminary data.</text>
</comment>
<dbReference type="Proteomes" id="UP000035763">
    <property type="component" value="Unassembled WGS sequence"/>
</dbReference>
<accession>W6JUS3</accession>
<dbReference type="STRING" id="1193182.BN11_2390003"/>
<keyword evidence="2" id="KW-1185">Reference proteome</keyword>
<name>W6JUS3_9MICO</name>
<sequence length="59" mass="6231">MMNVTEDNRATAPRTCRDCGQLLNATPDGSETADDAADLDWTDFCPSPDCPVKLGEAAG</sequence>
<proteinExistence type="predicted"/>
<dbReference type="EMBL" id="CAJA01000156">
    <property type="protein sequence ID" value="CCH73163.1"/>
    <property type="molecule type" value="Genomic_DNA"/>
</dbReference>
<protein>
    <submittedName>
        <fullName evidence="1">Uncharacterized protein</fullName>
    </submittedName>
</protein>
<reference evidence="1 2" key="1">
    <citation type="journal article" date="2013" name="ISME J.">
        <title>A metabolic model for members of the genus Tetrasphaera involved in enhanced biological phosphorus removal.</title>
        <authorList>
            <person name="Kristiansen R."/>
            <person name="Nguyen H.T.T."/>
            <person name="Saunders A.M."/>
            <person name="Nielsen J.L."/>
            <person name="Wimmer R."/>
            <person name="Le V.Q."/>
            <person name="McIlroy S.J."/>
            <person name="Petrovski S."/>
            <person name="Seviour R.J."/>
            <person name="Calteau A."/>
            <person name="Nielsen K.L."/>
            <person name="Nielsen P.H."/>
        </authorList>
    </citation>
    <scope>NUCLEOTIDE SEQUENCE [LARGE SCALE GENOMIC DNA]</scope>
    <source>
        <strain evidence="1 2">Ben110</strain>
    </source>
</reference>
<evidence type="ECO:0000313" key="1">
    <source>
        <dbReference type="EMBL" id="CCH73163.1"/>
    </source>
</evidence>
<organism evidence="1 2">
    <name type="scientific">Nostocoides australiense Ben110</name>
    <dbReference type="NCBI Taxonomy" id="1193182"/>
    <lineage>
        <taxon>Bacteria</taxon>
        <taxon>Bacillati</taxon>
        <taxon>Actinomycetota</taxon>
        <taxon>Actinomycetes</taxon>
        <taxon>Micrococcales</taxon>
        <taxon>Intrasporangiaceae</taxon>
        <taxon>Nostocoides</taxon>
    </lineage>
</organism>
<dbReference type="AlphaFoldDB" id="W6JUS3"/>